<dbReference type="EMBL" id="JADMKU010000029">
    <property type="protein sequence ID" value="MBR9653397.1"/>
    <property type="molecule type" value="Genomic_DNA"/>
</dbReference>
<reference evidence="2 3" key="1">
    <citation type="journal article" date="2021" name="Arch. Microbiol.">
        <title>Thalassobius aquimarinus sp. nov., isolated from the Sea of Japan seashore.</title>
        <authorList>
            <person name="Kurilenko V.V."/>
            <person name="Romanenko L.A."/>
            <person name="Chernysheva N.Y."/>
            <person name="Velansky P.V."/>
            <person name="Tekutyeva L.A."/>
            <person name="Isaeva M.P."/>
            <person name="Mikhailov V.V."/>
        </authorList>
    </citation>
    <scope>NUCLEOTIDE SEQUENCE [LARGE SCALE GENOMIC DNA]</scope>
    <source>
        <strain evidence="2 3">KMM 8518</strain>
    </source>
</reference>
<keyword evidence="3" id="KW-1185">Reference proteome</keyword>
<sequence>MVQQSDRSEDEIILGIPRKRMILWLTIAPIVLMLCYITWTLSKDRYVVTARMIEMDAPRQCWEASNGGFFGGKSEAHRSHSPRRDYLGYCGVARTSMGNFALPHTYPRPWLGQKRADIYDRLRPGCTYDLVVISPKGRPAANNRGIASANPPLIRRVMFTYPC</sequence>
<keyword evidence="1" id="KW-0812">Transmembrane</keyword>
<name>A0ABS5HWP6_9RHOB</name>
<protein>
    <submittedName>
        <fullName evidence="2">Uncharacterized protein</fullName>
    </submittedName>
</protein>
<dbReference type="RefSeq" id="WP_212703020.1">
    <property type="nucleotide sequence ID" value="NZ_JADMKU010000029.1"/>
</dbReference>
<evidence type="ECO:0000313" key="3">
    <source>
        <dbReference type="Proteomes" id="UP001195941"/>
    </source>
</evidence>
<accession>A0ABS5HWP6</accession>
<evidence type="ECO:0000256" key="1">
    <source>
        <dbReference type="SAM" id="Phobius"/>
    </source>
</evidence>
<organism evidence="2 3">
    <name type="scientific">Thalassovita aquimarina</name>
    <dbReference type="NCBI Taxonomy" id="2785917"/>
    <lineage>
        <taxon>Bacteria</taxon>
        <taxon>Pseudomonadati</taxon>
        <taxon>Pseudomonadota</taxon>
        <taxon>Alphaproteobacteria</taxon>
        <taxon>Rhodobacterales</taxon>
        <taxon>Roseobacteraceae</taxon>
        <taxon>Thalassovita</taxon>
    </lineage>
</organism>
<evidence type="ECO:0000313" key="2">
    <source>
        <dbReference type="EMBL" id="MBR9653397.1"/>
    </source>
</evidence>
<comment type="caution">
    <text evidence="2">The sequence shown here is derived from an EMBL/GenBank/DDBJ whole genome shotgun (WGS) entry which is preliminary data.</text>
</comment>
<keyword evidence="1" id="KW-0472">Membrane</keyword>
<proteinExistence type="predicted"/>
<dbReference type="Proteomes" id="UP001195941">
    <property type="component" value="Unassembled WGS sequence"/>
</dbReference>
<keyword evidence="1" id="KW-1133">Transmembrane helix</keyword>
<feature type="transmembrane region" description="Helical" evidence="1">
    <location>
        <begin position="21"/>
        <end position="39"/>
    </location>
</feature>
<gene>
    <name evidence="2" type="ORF">IT775_19950</name>
</gene>